<sequence>MYQLSHLLTDQKSNLSTQLEMSLFGRSESSVSIDISDGPPSETDSYNETMSLLENIDGLSAVMNVHDHNCLMEGNLLEIDQDSMGAVERVKGFLLDDFLVIAMFVSNKLGPGRFKLKFVFEVDNVGVVNVHDMEGSRDAFQIMNFPTGETYTYQAEDSETKAKWLSMLEETRQRFKIQLQKEVSAQSQITQESYEKEKNPFYESDEEEDDSIFTNESSTHTVLSKSDILAVEWLRDIPDDLDVCIAQRDFEGAMTLIEKVNNYLKDSPSSHALNEVRSRVDHRVKLLSEALMTELEANQSILLHGGPQSSRRAVLLLNKLGKAHQACTLFLRNRSEAIKQSFR</sequence>
<evidence type="ECO:0000313" key="9">
    <source>
        <dbReference type="EMBL" id="CAB4039232.1"/>
    </source>
</evidence>
<accession>A0A7D9K345</accession>
<evidence type="ECO:0000256" key="3">
    <source>
        <dbReference type="ARBA" id="ARBA00004624"/>
    </source>
</evidence>
<reference evidence="9" key="1">
    <citation type="submission" date="2020-04" db="EMBL/GenBank/DDBJ databases">
        <authorList>
            <person name="Alioto T."/>
            <person name="Alioto T."/>
            <person name="Gomez Garrido J."/>
        </authorList>
    </citation>
    <scope>NUCLEOTIDE SEQUENCE</scope>
    <source>
        <strain evidence="9">A484AB</strain>
    </source>
</reference>
<gene>
    <name evidence="9" type="ORF">PACLA_8A008599</name>
</gene>
<dbReference type="SUPFAM" id="SSF74788">
    <property type="entry name" value="Cullin repeat-like"/>
    <property type="match status" value="1"/>
</dbReference>
<dbReference type="PANTHER" id="PTHR21426:SF12">
    <property type="entry name" value="EXOCYST COMPLEX COMPONENT 8"/>
    <property type="match status" value="1"/>
</dbReference>
<comment type="caution">
    <text evidence="9">The sequence shown here is derived from an EMBL/GenBank/DDBJ whole genome shotgun (WGS) entry which is preliminary data.</text>
</comment>
<organism evidence="9 10">
    <name type="scientific">Paramuricea clavata</name>
    <name type="common">Red gorgonian</name>
    <name type="synonym">Violescent sea-whip</name>
    <dbReference type="NCBI Taxonomy" id="317549"/>
    <lineage>
        <taxon>Eukaryota</taxon>
        <taxon>Metazoa</taxon>
        <taxon>Cnidaria</taxon>
        <taxon>Anthozoa</taxon>
        <taxon>Octocorallia</taxon>
        <taxon>Malacalcyonacea</taxon>
        <taxon>Plexauridae</taxon>
        <taxon>Paramuricea</taxon>
    </lineage>
</organism>
<evidence type="ECO:0000256" key="8">
    <source>
        <dbReference type="ARBA" id="ARBA00022927"/>
    </source>
</evidence>
<dbReference type="Proteomes" id="UP001152795">
    <property type="component" value="Unassembled WGS sequence"/>
</dbReference>
<protein>
    <recommendedName>
        <fullName evidence="5">Exocyst complex component 8</fullName>
    </recommendedName>
</protein>
<comment type="similarity">
    <text evidence="4">Belongs to the EXO84 family.</text>
</comment>
<dbReference type="Pfam" id="PF00169">
    <property type="entry name" value="PH"/>
    <property type="match status" value="1"/>
</dbReference>
<keyword evidence="6" id="KW-0813">Transport</keyword>
<dbReference type="OrthoDB" id="642193at2759"/>
<dbReference type="GO" id="GO:0030426">
    <property type="term" value="C:growth cone"/>
    <property type="evidence" value="ECO:0007669"/>
    <property type="project" value="UniProtKB-SubCell"/>
</dbReference>
<dbReference type="InterPro" id="IPR033961">
    <property type="entry name" value="Exo84"/>
</dbReference>
<dbReference type="GO" id="GO:0015031">
    <property type="term" value="P:protein transport"/>
    <property type="evidence" value="ECO:0007669"/>
    <property type="project" value="UniProtKB-KW"/>
</dbReference>
<dbReference type="InterPro" id="IPR001849">
    <property type="entry name" value="PH_domain"/>
</dbReference>
<keyword evidence="10" id="KW-1185">Reference proteome</keyword>
<dbReference type="Pfam" id="PF16528">
    <property type="entry name" value="Exo84_C"/>
    <property type="match status" value="1"/>
</dbReference>
<dbReference type="EMBL" id="CACRXK020025107">
    <property type="protein sequence ID" value="CAB4039232.1"/>
    <property type="molecule type" value="Genomic_DNA"/>
</dbReference>
<dbReference type="GO" id="GO:0000145">
    <property type="term" value="C:exocyst"/>
    <property type="evidence" value="ECO:0007669"/>
    <property type="project" value="InterPro"/>
</dbReference>
<dbReference type="AlphaFoldDB" id="A0A7D9K345"/>
<dbReference type="InterPro" id="IPR011993">
    <property type="entry name" value="PH-like_dom_sf"/>
</dbReference>
<evidence type="ECO:0000256" key="4">
    <source>
        <dbReference type="ARBA" id="ARBA00007210"/>
    </source>
</evidence>
<evidence type="ECO:0000256" key="2">
    <source>
        <dbReference type="ARBA" id="ARBA00004556"/>
    </source>
</evidence>
<comment type="function">
    <text evidence="1">Component of the exocyst complex involved in the docking of exocytic vesicles with fusion sites on the plasma membrane.</text>
</comment>
<name>A0A7D9K345_PARCT</name>
<evidence type="ECO:0000313" key="10">
    <source>
        <dbReference type="Proteomes" id="UP001152795"/>
    </source>
</evidence>
<evidence type="ECO:0000256" key="1">
    <source>
        <dbReference type="ARBA" id="ARBA00002660"/>
    </source>
</evidence>
<keyword evidence="7" id="KW-0268">Exocytosis</keyword>
<dbReference type="InterPro" id="IPR042561">
    <property type="entry name" value="Exo84_C_1"/>
</dbReference>
<comment type="subcellular location">
    <subcellularLocation>
        <location evidence="3">Cell projection</location>
        <location evidence="3">Growth cone</location>
    </subcellularLocation>
    <subcellularLocation>
        <location evidence="2">Cytoplasm</location>
        <location evidence="2">Perinuclear region</location>
    </subcellularLocation>
</comment>
<dbReference type="SUPFAM" id="SSF50729">
    <property type="entry name" value="PH domain-like"/>
    <property type="match status" value="1"/>
</dbReference>
<dbReference type="GO" id="GO:0006887">
    <property type="term" value="P:exocytosis"/>
    <property type="evidence" value="ECO:0007669"/>
    <property type="project" value="UniProtKB-KW"/>
</dbReference>
<dbReference type="Gene3D" id="1.20.58.1210">
    <property type="entry name" value="Exo84p, N-terminal helical domain"/>
    <property type="match status" value="1"/>
</dbReference>
<evidence type="ECO:0000256" key="7">
    <source>
        <dbReference type="ARBA" id="ARBA00022483"/>
    </source>
</evidence>
<dbReference type="Gene3D" id="2.30.29.30">
    <property type="entry name" value="Pleckstrin-homology domain (PH domain)/Phosphotyrosine-binding domain (PTB)"/>
    <property type="match status" value="1"/>
</dbReference>
<evidence type="ECO:0000256" key="6">
    <source>
        <dbReference type="ARBA" id="ARBA00022448"/>
    </source>
</evidence>
<dbReference type="InterPro" id="IPR032403">
    <property type="entry name" value="Exo84_C"/>
</dbReference>
<proteinExistence type="inferred from homology"/>
<dbReference type="GO" id="GO:0006893">
    <property type="term" value="P:Golgi to plasma membrane transport"/>
    <property type="evidence" value="ECO:0007669"/>
    <property type="project" value="TreeGrafter"/>
</dbReference>
<evidence type="ECO:0000256" key="5">
    <source>
        <dbReference type="ARBA" id="ARBA00017509"/>
    </source>
</evidence>
<dbReference type="InterPro" id="IPR016159">
    <property type="entry name" value="Cullin_repeat-like_dom_sf"/>
</dbReference>
<dbReference type="PANTHER" id="PTHR21426">
    <property type="entry name" value="EXOCYST COMPLEX COMPONENT 8"/>
    <property type="match status" value="1"/>
</dbReference>
<keyword evidence="8" id="KW-0653">Protein transport</keyword>
<dbReference type="GO" id="GO:0048471">
    <property type="term" value="C:perinuclear region of cytoplasm"/>
    <property type="evidence" value="ECO:0007669"/>
    <property type="project" value="UniProtKB-SubCell"/>
</dbReference>
<dbReference type="PROSITE" id="PS50003">
    <property type="entry name" value="PH_DOMAIN"/>
    <property type="match status" value="1"/>
</dbReference>